<evidence type="ECO:0000313" key="7">
    <source>
        <dbReference type="Proteomes" id="UP000835052"/>
    </source>
</evidence>
<dbReference type="PANTHER" id="PTHR12917">
    <property type="entry name" value="ASPARTYL PROTEASE DDI-RELATED"/>
    <property type="match status" value="1"/>
</dbReference>
<dbReference type="AlphaFoldDB" id="A0A8S1HBG5"/>
<organism evidence="6 7">
    <name type="scientific">Caenorhabditis auriculariae</name>
    <dbReference type="NCBI Taxonomy" id="2777116"/>
    <lineage>
        <taxon>Eukaryota</taxon>
        <taxon>Metazoa</taxon>
        <taxon>Ecdysozoa</taxon>
        <taxon>Nematoda</taxon>
        <taxon>Chromadorea</taxon>
        <taxon>Rhabditida</taxon>
        <taxon>Rhabditina</taxon>
        <taxon>Rhabditomorpha</taxon>
        <taxon>Rhabditoidea</taxon>
        <taxon>Rhabditidae</taxon>
        <taxon>Peloderinae</taxon>
        <taxon>Caenorhabditis</taxon>
    </lineage>
</organism>
<dbReference type="PANTHER" id="PTHR12917:SF1">
    <property type="entry name" value="AT13091P"/>
    <property type="match status" value="1"/>
</dbReference>
<evidence type="ECO:0000256" key="3">
    <source>
        <dbReference type="ARBA" id="ARBA00022750"/>
    </source>
</evidence>
<keyword evidence="2" id="KW-0645">Protease</keyword>
<gene>
    <name evidence="6" type="ORF">CAUJ_LOCUS8566</name>
</gene>
<dbReference type="EMBL" id="CAJGYM010000029">
    <property type="protein sequence ID" value="CAD6192647.1"/>
    <property type="molecule type" value="Genomic_DNA"/>
</dbReference>
<sequence length="224" mass="24673">MDRTMEDNVTLNFEWSDGRQEKQNKTFSVAKLLSLESVFTLVLNDFRQNEIGLRDIFVSCEQALIWPSNVAKTAEELSCYEGKVLKIHPKSAETDVEFPGAQLSIISKDAAQKCDVFDLIDSRFQVTAAGVGGASEALGKILNLDLEVGGFAVPATLTVMEHTVVGTDVIIGIDILRAYQAKIDLQEMTLTLGGVAKETFLSETQVRHIDLFGVKSIFESERNP</sequence>
<dbReference type="OrthoDB" id="1047367at2759"/>
<evidence type="ECO:0000256" key="2">
    <source>
        <dbReference type="ARBA" id="ARBA00022670"/>
    </source>
</evidence>
<evidence type="ECO:0000256" key="1">
    <source>
        <dbReference type="ARBA" id="ARBA00009136"/>
    </source>
</evidence>
<evidence type="ECO:0000259" key="5">
    <source>
        <dbReference type="Pfam" id="PF09668"/>
    </source>
</evidence>
<dbReference type="Proteomes" id="UP000835052">
    <property type="component" value="Unassembled WGS sequence"/>
</dbReference>
<keyword evidence="7" id="KW-1185">Reference proteome</keyword>
<evidence type="ECO:0000256" key="4">
    <source>
        <dbReference type="ARBA" id="ARBA00022801"/>
    </source>
</evidence>
<proteinExistence type="inferred from homology"/>
<comment type="caution">
    <text evidence="6">The sequence shown here is derived from an EMBL/GenBank/DDBJ whole genome shotgun (WGS) entry which is preliminary data.</text>
</comment>
<keyword evidence="3" id="KW-0064">Aspartyl protease</keyword>
<protein>
    <recommendedName>
        <fullName evidence="5">Aspartic peptidase DDI1-type domain-containing protein</fullName>
    </recommendedName>
</protein>
<dbReference type="GO" id="GO:0004190">
    <property type="term" value="F:aspartic-type endopeptidase activity"/>
    <property type="evidence" value="ECO:0007669"/>
    <property type="project" value="UniProtKB-KW"/>
</dbReference>
<dbReference type="SUPFAM" id="SSF50630">
    <property type="entry name" value="Acid proteases"/>
    <property type="match status" value="1"/>
</dbReference>
<evidence type="ECO:0000313" key="6">
    <source>
        <dbReference type="EMBL" id="CAD6192647.1"/>
    </source>
</evidence>
<comment type="similarity">
    <text evidence="1">Belongs to the DDI1 family.</text>
</comment>
<dbReference type="Gene3D" id="2.40.70.10">
    <property type="entry name" value="Acid Proteases"/>
    <property type="match status" value="1"/>
</dbReference>
<accession>A0A8S1HBG5</accession>
<keyword evidence="4" id="KW-0378">Hydrolase</keyword>
<dbReference type="InterPro" id="IPR021109">
    <property type="entry name" value="Peptidase_aspartic_dom_sf"/>
</dbReference>
<feature type="domain" description="Aspartic peptidase DDI1-type" evidence="5">
    <location>
        <begin position="100"/>
        <end position="184"/>
    </location>
</feature>
<dbReference type="InterPro" id="IPR019103">
    <property type="entry name" value="Peptidase_aspartic_DDI1-type"/>
</dbReference>
<name>A0A8S1HBG5_9PELO</name>
<dbReference type="Pfam" id="PF09668">
    <property type="entry name" value="Asp_protease"/>
    <property type="match status" value="1"/>
</dbReference>
<reference evidence="6" key="1">
    <citation type="submission" date="2020-10" db="EMBL/GenBank/DDBJ databases">
        <authorList>
            <person name="Kikuchi T."/>
        </authorList>
    </citation>
    <scope>NUCLEOTIDE SEQUENCE</scope>
    <source>
        <strain evidence="6">NKZ352</strain>
    </source>
</reference>
<dbReference type="GO" id="GO:0006508">
    <property type="term" value="P:proteolysis"/>
    <property type="evidence" value="ECO:0007669"/>
    <property type="project" value="UniProtKB-KW"/>
</dbReference>